<dbReference type="Gene3D" id="3.30.1330.230">
    <property type="match status" value="2"/>
</dbReference>
<dbReference type="Proteomes" id="UP000664052">
    <property type="component" value="Unassembled WGS sequence"/>
</dbReference>
<evidence type="ECO:0000313" key="4">
    <source>
        <dbReference type="Proteomes" id="UP000664052"/>
    </source>
</evidence>
<dbReference type="NCBIfam" id="TIGR00702">
    <property type="entry name" value="YcaO-type kinase domain"/>
    <property type="match status" value="1"/>
</dbReference>
<dbReference type="PROSITE" id="PS51664">
    <property type="entry name" value="YCAO"/>
    <property type="match status" value="1"/>
</dbReference>
<gene>
    <name evidence="3" type="ORF">JYK02_08570</name>
</gene>
<feature type="region of interest" description="Disordered" evidence="1">
    <location>
        <begin position="392"/>
        <end position="414"/>
    </location>
</feature>
<protein>
    <submittedName>
        <fullName evidence="3">YcaO-like family protein</fullName>
    </submittedName>
</protein>
<dbReference type="PANTHER" id="PTHR37809">
    <property type="entry name" value="RIBOSOMAL PROTEIN S12 METHYLTHIOTRANSFERASE ACCESSORY FACTOR YCAO"/>
    <property type="match status" value="1"/>
</dbReference>
<keyword evidence="4" id="KW-1185">Reference proteome</keyword>
<name>A0ABS3D7B2_9BACT</name>
<dbReference type="PANTHER" id="PTHR37809:SF1">
    <property type="entry name" value="RIBOSOMAL PROTEIN S12 METHYLTHIOTRANSFERASE ACCESSORY FACTOR YCAO"/>
    <property type="match status" value="1"/>
</dbReference>
<dbReference type="EMBL" id="JAFIMU010000004">
    <property type="protein sequence ID" value="MBN8227559.1"/>
    <property type="molecule type" value="Genomic_DNA"/>
</dbReference>
<evidence type="ECO:0000313" key="3">
    <source>
        <dbReference type="EMBL" id="MBN8227559.1"/>
    </source>
</evidence>
<dbReference type="RefSeq" id="WP_207050403.1">
    <property type="nucleotide sequence ID" value="NZ_JAFIMU010000004.1"/>
</dbReference>
<proteinExistence type="predicted"/>
<evidence type="ECO:0000259" key="2">
    <source>
        <dbReference type="PROSITE" id="PS51664"/>
    </source>
</evidence>
<reference evidence="3 4" key="1">
    <citation type="submission" date="2021-02" db="EMBL/GenBank/DDBJ databases">
        <title>De Novo genome assembly of isolated myxobacteria.</title>
        <authorList>
            <person name="Stevens D.C."/>
        </authorList>
    </citation>
    <scope>NUCLEOTIDE SEQUENCE [LARGE SCALE GENOMIC DNA]</scope>
    <source>
        <strain evidence="3 4">ATCC 29039</strain>
    </source>
</reference>
<dbReference type="Pfam" id="PF02624">
    <property type="entry name" value="YcaO"/>
    <property type="match status" value="1"/>
</dbReference>
<sequence length="414" mass="45600">MNRSLAAQAPKRHCLGTHRMVSPEETLRRVRPFLPAMGITRVANITGLDRLGVPVVSVCRPNARSLAISQGKGLDLTAAKVSGVMEAVESYHAEHICLPLRRASYDELRAHQPVVDVAALPRLSVSDFHPARRLLWVEGRDLATGEPLWLPYELVHTDFTLPLPEGSGAFLMGSNGLASGNHLLEAISHGLCEVVERDANTLWHLQGDHARRRTRLRLDTVEDASCLQVLEQVGRADLEVAVWETTSDVGLPAFLCTLAERSLDPLRPRAPTSGSGCHPSREIALLRALTEALQVRATLISGARDDMGVARCYRAYQDPECWRREVERMRGESPTRCFQEVSTFVGRSFDEDVAWELERLAAAGLRQAAVVDLTRPEFRIPVARVVVPGLEPEHGTPGYTPGTRARKVLGEHAS</sequence>
<comment type="caution">
    <text evidence="3">The sequence shown here is derived from an EMBL/GenBank/DDBJ whole genome shotgun (WGS) entry which is preliminary data.</text>
</comment>
<organism evidence="3 4">
    <name type="scientific">Corallococcus macrosporus</name>
    <dbReference type="NCBI Taxonomy" id="35"/>
    <lineage>
        <taxon>Bacteria</taxon>
        <taxon>Pseudomonadati</taxon>
        <taxon>Myxococcota</taxon>
        <taxon>Myxococcia</taxon>
        <taxon>Myxococcales</taxon>
        <taxon>Cystobacterineae</taxon>
        <taxon>Myxococcaceae</taxon>
        <taxon>Corallococcus</taxon>
    </lineage>
</organism>
<accession>A0ABS3D7B2</accession>
<feature type="domain" description="YcaO" evidence="2">
    <location>
        <begin position="71"/>
        <end position="414"/>
    </location>
</feature>
<dbReference type="InterPro" id="IPR003776">
    <property type="entry name" value="YcaO-like_dom"/>
</dbReference>
<evidence type="ECO:0000256" key="1">
    <source>
        <dbReference type="SAM" id="MobiDB-lite"/>
    </source>
</evidence>